<proteinExistence type="predicted"/>
<keyword evidence="1" id="KW-0808">Transferase</keyword>
<dbReference type="SUPFAM" id="SSF56112">
    <property type="entry name" value="Protein kinase-like (PK-like)"/>
    <property type="match status" value="1"/>
</dbReference>
<dbReference type="PROSITE" id="PS00107">
    <property type="entry name" value="PROTEIN_KINASE_ATP"/>
    <property type="match status" value="1"/>
</dbReference>
<evidence type="ECO:0000256" key="6">
    <source>
        <dbReference type="SAM" id="Phobius"/>
    </source>
</evidence>
<dbReference type="GO" id="GO:0004674">
    <property type="term" value="F:protein serine/threonine kinase activity"/>
    <property type="evidence" value="ECO:0007669"/>
    <property type="project" value="UniProtKB-KW"/>
</dbReference>
<dbReference type="Gene3D" id="3.30.200.20">
    <property type="entry name" value="Phosphorylase Kinase, domain 1"/>
    <property type="match status" value="1"/>
</dbReference>
<dbReference type="SMART" id="SM00220">
    <property type="entry name" value="S_TKc"/>
    <property type="match status" value="1"/>
</dbReference>
<dbReference type="InterPro" id="IPR017441">
    <property type="entry name" value="Protein_kinase_ATP_BS"/>
</dbReference>
<name>A0A1M6JTG5_9BACT</name>
<feature type="transmembrane region" description="Helical" evidence="6">
    <location>
        <begin position="401"/>
        <end position="418"/>
    </location>
</feature>
<evidence type="ECO:0000256" key="4">
    <source>
        <dbReference type="ARBA" id="ARBA00022840"/>
    </source>
</evidence>
<sequence>MSAFNDLKKGSVLKKRYRIERVLGSGHSSVVYEALDMRSDTHVAIKVMDPLLNLDSTIQERFLREVQILQPINHPNIIQVYDAFETHGWRCISMEIAPGRDGKEYISQSGPMPLAVFLKIVDQLLDALAACHDKGVVHRDVKPQNIAIDGEHHVKLLDFGIAKMNTMSDLTKTGASLGTPEYMAPEIFRKGTSFDPRIDIYAVGLVMHEFLSGKSLFQAKTLNALFKLHQTADRAPVSEMRPDLPDWIDSIIAKCLEPDPAERYQSIIELQSDINKSKMAAAHLQRQAEPALCSNCRAKLFAHTPFCCQCGAFAEVKLTPGEYSLIIQECGEHKGLAKFLEKTHRKVSAKEVEKSLEKPPVLVAKSVSKETAERLAADLSLFPCRSLVSNRLSQAFKLPDYYAAIAFVLPLILIMFSGAKANALLTAGLVLLVLEAAAFAMYLRKTRPLINISIQDAGQPPPPKALEYAEGIKGLSTPRFRSAMGNLFSKYFRIHKKISRMTSGELEAEALDRVMGLALDSLKTAEEYMQALSSTSIAELKEREFRLTTQIEMAKNVETTDKLIKAKAECLSQITMYREMEDKYHNLFTSVTQANGALQRYEDSLMDASEEGMINALVEKMNNALVIDGDFH</sequence>
<dbReference type="RefSeq" id="WP_073475016.1">
    <property type="nucleotide sequence ID" value="NZ_FQZU01000008.1"/>
</dbReference>
<feature type="transmembrane region" description="Helical" evidence="6">
    <location>
        <begin position="424"/>
        <end position="443"/>
    </location>
</feature>
<keyword evidence="4 5" id="KW-0067">ATP-binding</keyword>
<evidence type="ECO:0000256" key="3">
    <source>
        <dbReference type="ARBA" id="ARBA00022777"/>
    </source>
</evidence>
<dbReference type="GO" id="GO:0005524">
    <property type="term" value="F:ATP binding"/>
    <property type="evidence" value="ECO:0007669"/>
    <property type="project" value="UniProtKB-UniRule"/>
</dbReference>
<keyword evidence="6" id="KW-0812">Transmembrane</keyword>
<dbReference type="PROSITE" id="PS50011">
    <property type="entry name" value="PROTEIN_KINASE_DOM"/>
    <property type="match status" value="1"/>
</dbReference>
<gene>
    <name evidence="8" type="ORF">SAMN02745216_01765</name>
</gene>
<evidence type="ECO:0000256" key="2">
    <source>
        <dbReference type="ARBA" id="ARBA00022741"/>
    </source>
</evidence>
<dbReference type="CDD" id="cd14014">
    <property type="entry name" value="STKc_PknB_like"/>
    <property type="match status" value="1"/>
</dbReference>
<organism evidence="8 9">
    <name type="scientific">Desulfatibacillum alkenivorans DSM 16219</name>
    <dbReference type="NCBI Taxonomy" id="1121393"/>
    <lineage>
        <taxon>Bacteria</taxon>
        <taxon>Pseudomonadati</taxon>
        <taxon>Thermodesulfobacteriota</taxon>
        <taxon>Desulfobacteria</taxon>
        <taxon>Desulfobacterales</taxon>
        <taxon>Desulfatibacillaceae</taxon>
        <taxon>Desulfatibacillum</taxon>
    </lineage>
</organism>
<dbReference type="AlphaFoldDB" id="A0A1M6JTG5"/>
<dbReference type="Gene3D" id="1.10.510.10">
    <property type="entry name" value="Transferase(Phosphotransferase) domain 1"/>
    <property type="match status" value="1"/>
</dbReference>
<dbReference type="Proteomes" id="UP000183994">
    <property type="component" value="Unassembled WGS sequence"/>
</dbReference>
<dbReference type="PANTHER" id="PTHR43289:SF6">
    <property type="entry name" value="SERINE_THREONINE-PROTEIN KINASE NEKL-3"/>
    <property type="match status" value="1"/>
</dbReference>
<feature type="binding site" evidence="5">
    <location>
        <position position="46"/>
    </location>
    <ligand>
        <name>ATP</name>
        <dbReference type="ChEBI" id="CHEBI:30616"/>
    </ligand>
</feature>
<keyword evidence="3 8" id="KW-0418">Kinase</keyword>
<protein>
    <submittedName>
        <fullName evidence="8">Serine/threonine protein kinase</fullName>
    </submittedName>
</protein>
<dbReference type="OrthoDB" id="9779541at2"/>
<keyword evidence="9" id="KW-1185">Reference proteome</keyword>
<keyword evidence="2 5" id="KW-0547">Nucleotide-binding</keyword>
<keyword evidence="8" id="KW-0723">Serine/threonine-protein kinase</keyword>
<keyword evidence="6" id="KW-0472">Membrane</keyword>
<dbReference type="InterPro" id="IPR011009">
    <property type="entry name" value="Kinase-like_dom_sf"/>
</dbReference>
<feature type="domain" description="Protein kinase" evidence="7">
    <location>
        <begin position="17"/>
        <end position="292"/>
    </location>
</feature>
<dbReference type="Pfam" id="PF00069">
    <property type="entry name" value="Pkinase"/>
    <property type="match status" value="1"/>
</dbReference>
<dbReference type="PANTHER" id="PTHR43289">
    <property type="entry name" value="MITOGEN-ACTIVATED PROTEIN KINASE KINASE KINASE 20-RELATED"/>
    <property type="match status" value="1"/>
</dbReference>
<dbReference type="InterPro" id="IPR000719">
    <property type="entry name" value="Prot_kinase_dom"/>
</dbReference>
<dbReference type="STRING" id="1121393.SAMN02745216_01765"/>
<evidence type="ECO:0000313" key="9">
    <source>
        <dbReference type="Proteomes" id="UP000183994"/>
    </source>
</evidence>
<reference evidence="9" key="1">
    <citation type="submission" date="2016-11" db="EMBL/GenBank/DDBJ databases">
        <authorList>
            <person name="Varghese N."/>
            <person name="Submissions S."/>
        </authorList>
    </citation>
    <scope>NUCLEOTIDE SEQUENCE [LARGE SCALE GENOMIC DNA]</scope>
    <source>
        <strain evidence="9">DSM 16219</strain>
    </source>
</reference>
<keyword evidence="6" id="KW-1133">Transmembrane helix</keyword>
<evidence type="ECO:0000313" key="8">
    <source>
        <dbReference type="EMBL" id="SHJ49910.1"/>
    </source>
</evidence>
<evidence type="ECO:0000256" key="5">
    <source>
        <dbReference type="PROSITE-ProRule" id="PRU10141"/>
    </source>
</evidence>
<accession>A0A1M6JTG5</accession>
<dbReference type="EMBL" id="FQZU01000008">
    <property type="protein sequence ID" value="SHJ49910.1"/>
    <property type="molecule type" value="Genomic_DNA"/>
</dbReference>
<evidence type="ECO:0000259" key="7">
    <source>
        <dbReference type="PROSITE" id="PS50011"/>
    </source>
</evidence>
<evidence type="ECO:0000256" key="1">
    <source>
        <dbReference type="ARBA" id="ARBA00022679"/>
    </source>
</evidence>